<dbReference type="Proteomes" id="UP000032452">
    <property type="component" value="Unassembled WGS sequence"/>
</dbReference>
<dbReference type="OrthoDB" id="518122at2"/>
<dbReference type="STRING" id="1618023.UH38_04560"/>
<sequence length="114" mass="13281">MAKLPNDLSETIWRLKRQLADVITNSRESEFAIFERFGETERTIIYLDEVQNVAEQATERFSQFSSLQIRIFNIQPLIPADMLELVMQVIANTEARLPALEQSIQEIKTEWNLP</sequence>
<protein>
    <submittedName>
        <fullName evidence="1">Uncharacterized protein</fullName>
    </submittedName>
</protein>
<evidence type="ECO:0000313" key="2">
    <source>
        <dbReference type="Proteomes" id="UP000032452"/>
    </source>
</evidence>
<dbReference type="RefSeq" id="WP_045053444.1">
    <property type="nucleotide sequence ID" value="NZ_CAWMDP010000011.1"/>
</dbReference>
<proteinExistence type="predicted"/>
<comment type="caution">
    <text evidence="1">The sequence shown here is derived from an EMBL/GenBank/DDBJ whole genome shotgun (WGS) entry which is preliminary data.</text>
</comment>
<gene>
    <name evidence="1" type="ORF">UH38_04560</name>
</gene>
<dbReference type="EMBL" id="JYON01000003">
    <property type="protein sequence ID" value="KJH72829.1"/>
    <property type="molecule type" value="Genomic_DNA"/>
</dbReference>
<organism evidence="1 2">
    <name type="scientific">Aliterella atlantica CENA595</name>
    <dbReference type="NCBI Taxonomy" id="1618023"/>
    <lineage>
        <taxon>Bacteria</taxon>
        <taxon>Bacillati</taxon>
        <taxon>Cyanobacteriota</taxon>
        <taxon>Cyanophyceae</taxon>
        <taxon>Chroococcidiopsidales</taxon>
        <taxon>Aliterellaceae</taxon>
        <taxon>Aliterella</taxon>
    </lineage>
</organism>
<reference evidence="1 2" key="1">
    <citation type="submission" date="2015-02" db="EMBL/GenBank/DDBJ databases">
        <title>Draft genome of a novel marine cyanobacterium (Chroococcales) isolated from South Atlantic Ocean.</title>
        <authorList>
            <person name="Rigonato J."/>
            <person name="Alvarenga D.O."/>
            <person name="Branco L.H."/>
            <person name="Varani A.M."/>
            <person name="Brandini F.P."/>
            <person name="Fiore M.F."/>
        </authorList>
    </citation>
    <scope>NUCLEOTIDE SEQUENCE [LARGE SCALE GENOMIC DNA]</scope>
    <source>
        <strain evidence="1 2">CENA595</strain>
    </source>
</reference>
<keyword evidence="2" id="KW-1185">Reference proteome</keyword>
<dbReference type="AlphaFoldDB" id="A0A0D8ZWM0"/>
<evidence type="ECO:0000313" key="1">
    <source>
        <dbReference type="EMBL" id="KJH72829.1"/>
    </source>
</evidence>
<accession>A0A0D8ZWM0</accession>
<name>A0A0D8ZWM0_9CYAN</name>